<dbReference type="Ensembl" id="ENSMAMT00000009915.2">
    <property type="protein sequence ID" value="ENSMAMP00000009664.2"/>
    <property type="gene ID" value="ENSMAMG00000006519.2"/>
</dbReference>
<dbReference type="GO" id="GO:0007166">
    <property type="term" value="P:cell surface receptor signaling pathway"/>
    <property type="evidence" value="ECO:0007669"/>
    <property type="project" value="TreeGrafter"/>
</dbReference>
<dbReference type="PANTHER" id="PTHR25466">
    <property type="entry name" value="T-LYMPHOCYTE ACTIVATION ANTIGEN"/>
    <property type="match status" value="1"/>
</dbReference>
<evidence type="ECO:0000256" key="2">
    <source>
        <dbReference type="ARBA" id="ARBA00022475"/>
    </source>
</evidence>
<dbReference type="Pfam" id="PF07686">
    <property type="entry name" value="V-set"/>
    <property type="match status" value="1"/>
</dbReference>
<evidence type="ECO:0000313" key="12">
    <source>
        <dbReference type="Ensembl" id="ENSMAMP00000009664.2"/>
    </source>
</evidence>
<keyword evidence="8" id="KW-0675">Receptor</keyword>
<dbReference type="GO" id="GO:0009897">
    <property type="term" value="C:external side of plasma membrane"/>
    <property type="evidence" value="ECO:0007669"/>
    <property type="project" value="TreeGrafter"/>
</dbReference>
<evidence type="ECO:0000259" key="11">
    <source>
        <dbReference type="SMART" id="SM00406"/>
    </source>
</evidence>
<dbReference type="Proteomes" id="UP000261640">
    <property type="component" value="Unplaced"/>
</dbReference>
<accession>A0A3Q3LJW1</accession>
<evidence type="ECO:0000256" key="1">
    <source>
        <dbReference type="ARBA" id="ARBA00004251"/>
    </source>
</evidence>
<evidence type="ECO:0000256" key="4">
    <source>
        <dbReference type="ARBA" id="ARBA00022729"/>
    </source>
</evidence>
<keyword evidence="3" id="KW-0812">Transmembrane</keyword>
<evidence type="ECO:0000256" key="3">
    <source>
        <dbReference type="ARBA" id="ARBA00022692"/>
    </source>
</evidence>
<evidence type="ECO:0000256" key="10">
    <source>
        <dbReference type="ARBA" id="ARBA00023319"/>
    </source>
</evidence>
<feature type="domain" description="Immunoglobulin V-set" evidence="11">
    <location>
        <begin position="37"/>
        <end position="105"/>
    </location>
</feature>
<dbReference type="InterPro" id="IPR036179">
    <property type="entry name" value="Ig-like_dom_sf"/>
</dbReference>
<dbReference type="InterPro" id="IPR013106">
    <property type="entry name" value="Ig_V-set"/>
</dbReference>
<keyword evidence="10" id="KW-0393">Immunoglobulin domain</keyword>
<evidence type="ECO:0000313" key="13">
    <source>
        <dbReference type="Proteomes" id="UP000261640"/>
    </source>
</evidence>
<evidence type="ECO:0000256" key="9">
    <source>
        <dbReference type="ARBA" id="ARBA00023180"/>
    </source>
</evidence>
<dbReference type="InParanoid" id="A0A3Q3LJW1"/>
<comment type="subcellular location">
    <subcellularLocation>
        <location evidence="1">Cell membrane</location>
        <topology evidence="1">Single-pass type I membrane protein</topology>
    </subcellularLocation>
</comment>
<keyword evidence="9" id="KW-0325">Glycoprotein</keyword>
<evidence type="ECO:0000256" key="7">
    <source>
        <dbReference type="ARBA" id="ARBA00023157"/>
    </source>
</evidence>
<dbReference type="GO" id="GO:0006955">
    <property type="term" value="P:immune response"/>
    <property type="evidence" value="ECO:0007669"/>
    <property type="project" value="TreeGrafter"/>
</dbReference>
<dbReference type="AlphaFoldDB" id="A0A3Q3LJW1"/>
<dbReference type="InterPro" id="IPR051713">
    <property type="entry name" value="T-cell_Activation_Regulation"/>
</dbReference>
<keyword evidence="13" id="KW-1185">Reference proteome</keyword>
<dbReference type="Gene3D" id="2.60.40.10">
    <property type="entry name" value="Immunoglobulins"/>
    <property type="match status" value="1"/>
</dbReference>
<proteinExistence type="predicted"/>
<dbReference type="STRING" id="205130.ENSMAMP00000009664"/>
<evidence type="ECO:0000256" key="5">
    <source>
        <dbReference type="ARBA" id="ARBA00022989"/>
    </source>
</evidence>
<dbReference type="GO" id="GO:0042102">
    <property type="term" value="P:positive regulation of T cell proliferation"/>
    <property type="evidence" value="ECO:0007669"/>
    <property type="project" value="TreeGrafter"/>
</dbReference>
<name>A0A3Q3LJW1_9TELE</name>
<keyword evidence="5" id="KW-1133">Transmembrane helix</keyword>
<protein>
    <recommendedName>
        <fullName evidence="11">Immunoglobulin V-set domain-containing protein</fullName>
    </recommendedName>
</protein>
<reference evidence="12" key="1">
    <citation type="submission" date="2025-08" db="UniProtKB">
        <authorList>
            <consortium name="Ensembl"/>
        </authorList>
    </citation>
    <scope>IDENTIFICATION</scope>
</reference>
<keyword evidence="2" id="KW-1003">Cell membrane</keyword>
<organism evidence="12 13">
    <name type="scientific">Mastacembelus armatus</name>
    <name type="common">zig-zag eel</name>
    <dbReference type="NCBI Taxonomy" id="205130"/>
    <lineage>
        <taxon>Eukaryota</taxon>
        <taxon>Metazoa</taxon>
        <taxon>Chordata</taxon>
        <taxon>Craniata</taxon>
        <taxon>Vertebrata</taxon>
        <taxon>Euteleostomi</taxon>
        <taxon>Actinopterygii</taxon>
        <taxon>Neopterygii</taxon>
        <taxon>Teleostei</taxon>
        <taxon>Neoteleostei</taxon>
        <taxon>Acanthomorphata</taxon>
        <taxon>Anabantaria</taxon>
        <taxon>Synbranchiformes</taxon>
        <taxon>Mastacembelidae</taxon>
        <taxon>Mastacembelus</taxon>
    </lineage>
</organism>
<dbReference type="SUPFAM" id="SSF48726">
    <property type="entry name" value="Immunoglobulin"/>
    <property type="match status" value="1"/>
</dbReference>
<dbReference type="SMART" id="SM00406">
    <property type="entry name" value="IGv"/>
    <property type="match status" value="1"/>
</dbReference>
<reference evidence="12" key="2">
    <citation type="submission" date="2025-09" db="UniProtKB">
        <authorList>
            <consortium name="Ensembl"/>
        </authorList>
    </citation>
    <scope>IDENTIFICATION</scope>
</reference>
<dbReference type="GeneTree" id="ENSGT01030000234775"/>
<evidence type="ECO:0000256" key="8">
    <source>
        <dbReference type="ARBA" id="ARBA00023170"/>
    </source>
</evidence>
<keyword evidence="6" id="KW-0472">Membrane</keyword>
<sequence>MVWHLLNVTQSSYQAEENHDITLDWTFTTTAHMSLSAVYIYCELLNEDKGPTVFHLHEGVEVPESQDKQFSGRVQFDKDVLREGRVRLHVSRLRTEDSGLYLCDVKTNDGADYNSCHLNVTGKLVQ</sequence>
<dbReference type="GO" id="GO:0031295">
    <property type="term" value="P:T cell costimulation"/>
    <property type="evidence" value="ECO:0007669"/>
    <property type="project" value="TreeGrafter"/>
</dbReference>
<keyword evidence="7" id="KW-1015">Disulfide bond</keyword>
<dbReference type="GO" id="GO:0071222">
    <property type="term" value="P:cellular response to lipopolysaccharide"/>
    <property type="evidence" value="ECO:0007669"/>
    <property type="project" value="TreeGrafter"/>
</dbReference>
<dbReference type="InterPro" id="IPR013783">
    <property type="entry name" value="Ig-like_fold"/>
</dbReference>
<evidence type="ECO:0000256" key="6">
    <source>
        <dbReference type="ARBA" id="ARBA00023136"/>
    </source>
</evidence>
<dbReference type="PANTHER" id="PTHR25466:SF3">
    <property type="entry name" value="PROGRAMMED CELL DEATH 1 LIGAND 1"/>
    <property type="match status" value="1"/>
</dbReference>
<keyword evidence="4" id="KW-0732">Signal</keyword>
<dbReference type="GO" id="GO:0042130">
    <property type="term" value="P:negative regulation of T cell proliferation"/>
    <property type="evidence" value="ECO:0007669"/>
    <property type="project" value="TreeGrafter"/>
</dbReference>